<sequence length="386" mass="42088">MSDCVGRDPSTVSDWSNDRRKQRLHDTRIGSGLTGVRRILLLIALASVPMLLVCGQYWTRDVAPERARLAQTQPQIFDIDHARDTADTSTAVVDMVGLGNIDASDTARTLTSLDLIGRVWAIRYDDGGIDTKVISDIIVDKAQGAKVKRVVLVGHSMGGVIALEVAQHIYRDTAIDVLGVVLDCTPLDLDGVRPESRDAGEELLRWIGWVPGARESRTLRFAVEVAAREDRFVHRDSRGIPRVAFGDLKDVVGEVLRDKILSADVASNGLIASQFITIVASGAVDNLKSLATEREDKPRPAVVFLRPRNALADNVVDDDLTQKILVERSGGQDGTLLVAKLDNTGHANPNQRPVEYNTAIADRIVPFLQQISAANASREELSAGRR</sequence>
<reference evidence="2 3" key="1">
    <citation type="submission" date="2019-07" db="EMBL/GenBank/DDBJ databases">
        <title>Rhodococcus cavernicolus sp. nov., isolated from a cave.</title>
        <authorList>
            <person name="Lee S.D."/>
        </authorList>
    </citation>
    <scope>NUCLEOTIDE SEQUENCE [LARGE SCALE GENOMIC DNA]</scope>
    <source>
        <strain evidence="2 3">C1-24</strain>
    </source>
</reference>
<keyword evidence="2" id="KW-0378">Hydrolase</keyword>
<evidence type="ECO:0000313" key="2">
    <source>
        <dbReference type="EMBL" id="KAA0021027.1"/>
    </source>
</evidence>
<dbReference type="EMBL" id="VLNY01000012">
    <property type="protein sequence ID" value="KAA0021027.1"/>
    <property type="molecule type" value="Genomic_DNA"/>
</dbReference>
<evidence type="ECO:0000313" key="3">
    <source>
        <dbReference type="Proteomes" id="UP000322244"/>
    </source>
</evidence>
<dbReference type="Gene3D" id="3.40.50.1820">
    <property type="entry name" value="alpha/beta hydrolase"/>
    <property type="match status" value="1"/>
</dbReference>
<proteinExistence type="predicted"/>
<gene>
    <name evidence="2" type="ORF">FOY51_20580</name>
</gene>
<organism evidence="2 3">
    <name type="scientific">Antrihabitans cavernicola</name>
    <dbReference type="NCBI Taxonomy" id="2495913"/>
    <lineage>
        <taxon>Bacteria</taxon>
        <taxon>Bacillati</taxon>
        <taxon>Actinomycetota</taxon>
        <taxon>Actinomycetes</taxon>
        <taxon>Mycobacteriales</taxon>
        <taxon>Nocardiaceae</taxon>
        <taxon>Antrihabitans</taxon>
    </lineage>
</organism>
<dbReference type="OrthoDB" id="4568191at2"/>
<dbReference type="RefSeq" id="WP_149432146.1">
    <property type="nucleotide sequence ID" value="NZ_VLNY01000012.1"/>
</dbReference>
<dbReference type="SUPFAM" id="SSF53474">
    <property type="entry name" value="alpha/beta-Hydrolases"/>
    <property type="match status" value="1"/>
</dbReference>
<accession>A0A5A7S7W6</accession>
<dbReference type="GO" id="GO:0016787">
    <property type="term" value="F:hydrolase activity"/>
    <property type="evidence" value="ECO:0007669"/>
    <property type="project" value="UniProtKB-KW"/>
</dbReference>
<dbReference type="InterPro" id="IPR029058">
    <property type="entry name" value="AB_hydrolase_fold"/>
</dbReference>
<protein>
    <submittedName>
        <fullName evidence="2">Alpha/beta fold hydrolase</fullName>
    </submittedName>
</protein>
<dbReference type="Pfam" id="PF12697">
    <property type="entry name" value="Abhydrolase_6"/>
    <property type="match status" value="1"/>
</dbReference>
<dbReference type="Proteomes" id="UP000322244">
    <property type="component" value="Unassembled WGS sequence"/>
</dbReference>
<feature type="domain" description="AB hydrolase-1" evidence="1">
    <location>
        <begin position="124"/>
        <end position="357"/>
    </location>
</feature>
<dbReference type="AlphaFoldDB" id="A0A5A7S7W6"/>
<comment type="caution">
    <text evidence="2">The sequence shown here is derived from an EMBL/GenBank/DDBJ whole genome shotgun (WGS) entry which is preliminary data.</text>
</comment>
<dbReference type="InterPro" id="IPR000073">
    <property type="entry name" value="AB_hydrolase_1"/>
</dbReference>
<name>A0A5A7S7W6_9NOCA</name>
<evidence type="ECO:0000259" key="1">
    <source>
        <dbReference type="Pfam" id="PF12697"/>
    </source>
</evidence>
<keyword evidence="3" id="KW-1185">Reference proteome</keyword>